<keyword evidence="6" id="KW-0472">Membrane</keyword>
<keyword evidence="2" id="KW-0479">Metal-binding</keyword>
<evidence type="ECO:0000259" key="8">
    <source>
        <dbReference type="Pfam" id="PF04234"/>
    </source>
</evidence>
<dbReference type="GO" id="GO:0042597">
    <property type="term" value="C:periplasmic space"/>
    <property type="evidence" value="ECO:0007669"/>
    <property type="project" value="InterPro"/>
</dbReference>
<evidence type="ECO:0000256" key="1">
    <source>
        <dbReference type="ARBA" id="ARBA00004196"/>
    </source>
</evidence>
<feature type="transmembrane region" description="Helical" evidence="6">
    <location>
        <begin position="167"/>
        <end position="187"/>
    </location>
</feature>
<dbReference type="GO" id="GO:0030313">
    <property type="term" value="C:cell envelope"/>
    <property type="evidence" value="ECO:0007669"/>
    <property type="project" value="UniProtKB-SubCell"/>
</dbReference>
<dbReference type="InterPro" id="IPR032694">
    <property type="entry name" value="CopC/D"/>
</dbReference>
<dbReference type="GO" id="GO:0005886">
    <property type="term" value="C:plasma membrane"/>
    <property type="evidence" value="ECO:0007669"/>
    <property type="project" value="TreeGrafter"/>
</dbReference>
<gene>
    <name evidence="9" type="ORF">EKG35_15165</name>
</gene>
<feature type="chain" id="PRO_5018682025" evidence="7">
    <location>
        <begin position="22"/>
        <end position="191"/>
    </location>
</feature>
<dbReference type="Proteomes" id="UP000276349">
    <property type="component" value="Unassembled WGS sequence"/>
</dbReference>
<dbReference type="AlphaFoldDB" id="A0A3S0HFF7"/>
<dbReference type="GO" id="GO:0005507">
    <property type="term" value="F:copper ion binding"/>
    <property type="evidence" value="ECO:0007669"/>
    <property type="project" value="InterPro"/>
</dbReference>
<dbReference type="InterPro" id="IPR014755">
    <property type="entry name" value="Cu-Rt/internalin_Ig-like"/>
</dbReference>
<dbReference type="Pfam" id="PF04234">
    <property type="entry name" value="CopC"/>
    <property type="match status" value="1"/>
</dbReference>
<dbReference type="OrthoDB" id="2353937at2"/>
<dbReference type="Gene3D" id="2.60.40.1220">
    <property type="match status" value="1"/>
</dbReference>
<evidence type="ECO:0000256" key="7">
    <source>
        <dbReference type="SAM" id="SignalP"/>
    </source>
</evidence>
<feature type="compositionally biased region" description="Polar residues" evidence="5">
    <location>
        <begin position="137"/>
        <end position="153"/>
    </location>
</feature>
<evidence type="ECO:0000256" key="2">
    <source>
        <dbReference type="ARBA" id="ARBA00022723"/>
    </source>
</evidence>
<protein>
    <submittedName>
        <fullName evidence="9">Copper resistance protein CopC</fullName>
    </submittedName>
</protein>
<evidence type="ECO:0000256" key="5">
    <source>
        <dbReference type="SAM" id="MobiDB-lite"/>
    </source>
</evidence>
<keyword evidence="6" id="KW-1133">Transmembrane helix</keyword>
<dbReference type="PANTHER" id="PTHR34820">
    <property type="entry name" value="INNER MEMBRANE PROTEIN YEBZ"/>
    <property type="match status" value="1"/>
</dbReference>
<dbReference type="InterPro" id="IPR007348">
    <property type="entry name" value="CopC_dom"/>
</dbReference>
<reference evidence="9 10" key="1">
    <citation type="submission" date="2018-12" db="EMBL/GenBank/DDBJ databases">
        <authorList>
            <person name="Yu L."/>
        </authorList>
    </citation>
    <scope>NUCLEOTIDE SEQUENCE [LARGE SCALE GENOMIC DNA]</scope>
    <source>
        <strain evidence="9 10">S5H2222</strain>
    </source>
</reference>
<dbReference type="PROSITE" id="PS51257">
    <property type="entry name" value="PROKAR_LIPOPROTEIN"/>
    <property type="match status" value="1"/>
</dbReference>
<evidence type="ECO:0000256" key="3">
    <source>
        <dbReference type="ARBA" id="ARBA00022729"/>
    </source>
</evidence>
<keyword evidence="3 7" id="KW-0732">Signal</keyword>
<dbReference type="GO" id="GO:0046688">
    <property type="term" value="P:response to copper ion"/>
    <property type="evidence" value="ECO:0007669"/>
    <property type="project" value="InterPro"/>
</dbReference>
<organism evidence="9 10">
    <name type="scientific">Lysinibacillus telephonicus</name>
    <dbReference type="NCBI Taxonomy" id="1714840"/>
    <lineage>
        <taxon>Bacteria</taxon>
        <taxon>Bacillati</taxon>
        <taxon>Bacillota</taxon>
        <taxon>Bacilli</taxon>
        <taxon>Bacillales</taxon>
        <taxon>Bacillaceae</taxon>
        <taxon>Lysinibacillus</taxon>
    </lineage>
</organism>
<keyword evidence="4" id="KW-0186">Copper</keyword>
<evidence type="ECO:0000256" key="6">
    <source>
        <dbReference type="SAM" id="Phobius"/>
    </source>
</evidence>
<evidence type="ECO:0000313" key="10">
    <source>
        <dbReference type="Proteomes" id="UP000276349"/>
    </source>
</evidence>
<sequence>MKKIFFLSFIFLLACTSNAFAHTTLESSTPQDGEVIQEELKQIILTFGTKIEQGSEFTLQNSNGESIPVENISISENQLLGDITTPLDNGEYQVKWNIIGADGHVMEDDISFTYDLPVAETTEEQNTVEQSTEETEPQTNIEENETSKVNEGNQAEMEEDASTSSNAVPIIIGVLIVIVIASFLFMLKRKK</sequence>
<keyword evidence="6" id="KW-0812">Transmembrane</keyword>
<dbReference type="EMBL" id="RXNR01000051">
    <property type="protein sequence ID" value="RTQ90303.1"/>
    <property type="molecule type" value="Genomic_DNA"/>
</dbReference>
<dbReference type="RefSeq" id="WP_126295388.1">
    <property type="nucleotide sequence ID" value="NZ_CP155468.1"/>
</dbReference>
<feature type="region of interest" description="Disordered" evidence="5">
    <location>
        <begin position="122"/>
        <end position="163"/>
    </location>
</feature>
<proteinExistence type="predicted"/>
<evidence type="ECO:0000256" key="4">
    <source>
        <dbReference type="ARBA" id="ARBA00023008"/>
    </source>
</evidence>
<feature type="domain" description="CopC" evidence="8">
    <location>
        <begin position="22"/>
        <end position="113"/>
    </location>
</feature>
<evidence type="ECO:0000313" key="9">
    <source>
        <dbReference type="EMBL" id="RTQ90303.1"/>
    </source>
</evidence>
<dbReference type="PANTHER" id="PTHR34820:SF4">
    <property type="entry name" value="INNER MEMBRANE PROTEIN YEBZ"/>
    <property type="match status" value="1"/>
</dbReference>
<dbReference type="InterPro" id="IPR014756">
    <property type="entry name" value="Ig_E-set"/>
</dbReference>
<dbReference type="GO" id="GO:0006825">
    <property type="term" value="P:copper ion transport"/>
    <property type="evidence" value="ECO:0007669"/>
    <property type="project" value="InterPro"/>
</dbReference>
<dbReference type="SUPFAM" id="SSF81296">
    <property type="entry name" value="E set domains"/>
    <property type="match status" value="1"/>
</dbReference>
<name>A0A3S0HFF7_9BACI</name>
<comment type="subcellular location">
    <subcellularLocation>
        <location evidence="1">Cell envelope</location>
    </subcellularLocation>
</comment>
<feature type="signal peptide" evidence="7">
    <location>
        <begin position="1"/>
        <end position="21"/>
    </location>
</feature>
<comment type="caution">
    <text evidence="9">The sequence shown here is derived from an EMBL/GenBank/DDBJ whole genome shotgun (WGS) entry which is preliminary data.</text>
</comment>
<keyword evidence="10" id="KW-1185">Reference proteome</keyword>
<accession>A0A3S0HFF7</accession>